<dbReference type="InterPro" id="IPR000700">
    <property type="entry name" value="PAS-assoc_C"/>
</dbReference>
<gene>
    <name evidence="4" type="ORF">SAMN06265353_1478</name>
</gene>
<evidence type="ECO:0000259" key="3">
    <source>
        <dbReference type="PROSITE" id="PS50887"/>
    </source>
</evidence>
<dbReference type="InterPro" id="IPR029787">
    <property type="entry name" value="Nucleotide_cyclase"/>
</dbReference>
<sequence>MDYSSFENLPIVLLVIDEKYRVVYANKKAKELYGMEFYPYVAKIMKQQGLENYQTVYVHTTKEGRENYIYVIASYNKENNTYIEIHIDLSQVLKAFEYVKLSPEIFLTSGPMVFFFLEDAVGWSVKLVSPNVKDLTGYSVEEFVERKLKYTDLIHKEDLDKVVKELKECTEGPLSEQTHEDYRIITKDGKVKWVLDHTVCLKDDKGKVIGYYKYVVDITEKHEKEELFRSLASASPVGIFLRQGKRLIYANEALSEITGYSVEELLSLEDLLSLIHPKDRDKVKKVMIKRDMGKKGVKRYEVRIKRKDGKVVWVQISSETVHYKSAPAGVGVVMDITDRKLTENKLKKLALYDRLTGVYNRYALEEFLKKEVAKARRYKMPLSLLFIDVDNFKQINDTYGHQAGDRVLKQLARLFKNNIRKTDIMGRWGGEEFLLIAHSEPLVVAEKLRRIVEETVFDGKIKITVSIGITTYREGDTIDTILRKADSALYKAKSEGKNRVFYL</sequence>
<feature type="domain" description="PAS" evidence="1">
    <location>
        <begin position="115"/>
        <end position="173"/>
    </location>
</feature>
<accession>A0A285P6X4</accession>
<feature type="domain" description="PAC" evidence="2">
    <location>
        <begin position="178"/>
        <end position="230"/>
    </location>
</feature>
<evidence type="ECO:0000313" key="5">
    <source>
        <dbReference type="Proteomes" id="UP000218627"/>
    </source>
</evidence>
<dbReference type="PROSITE" id="PS50112">
    <property type="entry name" value="PAS"/>
    <property type="match status" value="2"/>
</dbReference>
<dbReference type="EMBL" id="OBEN01000009">
    <property type="protein sequence ID" value="SNZ15876.1"/>
    <property type="molecule type" value="Genomic_DNA"/>
</dbReference>
<protein>
    <submittedName>
        <fullName evidence="4">PAS domain S-box-containing protein/diguanylate cyclase (GGDEF) domain-containing protein</fullName>
    </submittedName>
</protein>
<evidence type="ECO:0000259" key="2">
    <source>
        <dbReference type="PROSITE" id="PS50113"/>
    </source>
</evidence>
<dbReference type="RefSeq" id="WP_096602921.1">
    <property type="nucleotide sequence ID" value="NZ_OBEN01000009.1"/>
</dbReference>
<dbReference type="Proteomes" id="UP000218627">
    <property type="component" value="Unassembled WGS sequence"/>
</dbReference>
<dbReference type="Pfam" id="PF00990">
    <property type="entry name" value="GGDEF"/>
    <property type="match status" value="1"/>
</dbReference>
<dbReference type="SMART" id="SM00086">
    <property type="entry name" value="PAC"/>
    <property type="match status" value="2"/>
</dbReference>
<dbReference type="InterPro" id="IPR013655">
    <property type="entry name" value="PAS_fold_3"/>
</dbReference>
<dbReference type="CDD" id="cd01949">
    <property type="entry name" value="GGDEF"/>
    <property type="match status" value="1"/>
</dbReference>
<dbReference type="SUPFAM" id="SSF55785">
    <property type="entry name" value="PYP-like sensor domain (PAS domain)"/>
    <property type="match status" value="2"/>
</dbReference>
<dbReference type="InterPro" id="IPR000160">
    <property type="entry name" value="GGDEF_dom"/>
</dbReference>
<keyword evidence="5" id="KW-1185">Reference proteome</keyword>
<proteinExistence type="predicted"/>
<feature type="domain" description="PAS" evidence="1">
    <location>
        <begin position="223"/>
        <end position="295"/>
    </location>
</feature>
<dbReference type="OrthoDB" id="9804955at2"/>
<dbReference type="PROSITE" id="PS50113">
    <property type="entry name" value="PAC"/>
    <property type="match status" value="2"/>
</dbReference>
<dbReference type="AlphaFoldDB" id="A0A285P6X4"/>
<dbReference type="InterPro" id="IPR043128">
    <property type="entry name" value="Rev_trsase/Diguanyl_cyclase"/>
</dbReference>
<evidence type="ECO:0000259" key="1">
    <source>
        <dbReference type="PROSITE" id="PS50112"/>
    </source>
</evidence>
<dbReference type="Pfam" id="PF08447">
    <property type="entry name" value="PAS_3"/>
    <property type="match status" value="2"/>
</dbReference>
<dbReference type="InterPro" id="IPR001610">
    <property type="entry name" value="PAC"/>
</dbReference>
<dbReference type="NCBIfam" id="TIGR00254">
    <property type="entry name" value="GGDEF"/>
    <property type="match status" value="1"/>
</dbReference>
<feature type="domain" description="GGDEF" evidence="3">
    <location>
        <begin position="380"/>
        <end position="503"/>
    </location>
</feature>
<dbReference type="InterPro" id="IPR052163">
    <property type="entry name" value="DGC-Regulatory_Protein"/>
</dbReference>
<dbReference type="FunFam" id="3.30.70.270:FF:000001">
    <property type="entry name" value="Diguanylate cyclase domain protein"/>
    <property type="match status" value="1"/>
</dbReference>
<dbReference type="InterPro" id="IPR000014">
    <property type="entry name" value="PAS"/>
</dbReference>
<feature type="domain" description="PAC" evidence="2">
    <location>
        <begin position="298"/>
        <end position="348"/>
    </location>
</feature>
<dbReference type="PANTHER" id="PTHR46663:SF4">
    <property type="entry name" value="DIGUANYLATE CYCLASE DGCT-RELATED"/>
    <property type="match status" value="1"/>
</dbReference>
<dbReference type="SUPFAM" id="SSF55073">
    <property type="entry name" value="Nucleotide cyclase"/>
    <property type="match status" value="1"/>
</dbReference>
<dbReference type="Gene3D" id="3.30.450.20">
    <property type="entry name" value="PAS domain"/>
    <property type="match status" value="2"/>
</dbReference>
<dbReference type="CDD" id="cd00130">
    <property type="entry name" value="PAS"/>
    <property type="match status" value="2"/>
</dbReference>
<reference evidence="5" key="1">
    <citation type="submission" date="2017-09" db="EMBL/GenBank/DDBJ databases">
        <authorList>
            <person name="Varghese N."/>
            <person name="Submissions S."/>
        </authorList>
    </citation>
    <scope>NUCLEOTIDE SEQUENCE [LARGE SCALE GENOMIC DNA]</scope>
    <source>
        <strain evidence="5">DSM 2913</strain>
    </source>
</reference>
<dbReference type="SMART" id="SM00267">
    <property type="entry name" value="GGDEF"/>
    <property type="match status" value="1"/>
</dbReference>
<evidence type="ECO:0000313" key="4">
    <source>
        <dbReference type="EMBL" id="SNZ15876.1"/>
    </source>
</evidence>
<dbReference type="SMART" id="SM00091">
    <property type="entry name" value="PAS"/>
    <property type="match status" value="2"/>
</dbReference>
<name>A0A285P6X4_9AQUI</name>
<organism evidence="4 5">
    <name type="scientific">Hydrogenobacter hydrogenophilus</name>
    <dbReference type="NCBI Taxonomy" id="35835"/>
    <lineage>
        <taxon>Bacteria</taxon>
        <taxon>Pseudomonadati</taxon>
        <taxon>Aquificota</taxon>
        <taxon>Aquificia</taxon>
        <taxon>Aquificales</taxon>
        <taxon>Aquificaceae</taxon>
        <taxon>Hydrogenobacter</taxon>
    </lineage>
</organism>
<dbReference type="InterPro" id="IPR035965">
    <property type="entry name" value="PAS-like_dom_sf"/>
</dbReference>
<dbReference type="Pfam" id="PF13188">
    <property type="entry name" value="PAS_8"/>
    <property type="match status" value="1"/>
</dbReference>
<dbReference type="Gene3D" id="3.30.70.270">
    <property type="match status" value="1"/>
</dbReference>
<dbReference type="GO" id="GO:0003824">
    <property type="term" value="F:catalytic activity"/>
    <property type="evidence" value="ECO:0007669"/>
    <property type="project" value="UniProtKB-ARBA"/>
</dbReference>
<dbReference type="PANTHER" id="PTHR46663">
    <property type="entry name" value="DIGUANYLATE CYCLASE DGCT-RELATED"/>
    <property type="match status" value="1"/>
</dbReference>
<dbReference type="NCBIfam" id="TIGR00229">
    <property type="entry name" value="sensory_box"/>
    <property type="match status" value="2"/>
</dbReference>
<dbReference type="PROSITE" id="PS50887">
    <property type="entry name" value="GGDEF"/>
    <property type="match status" value="1"/>
</dbReference>